<reference evidence="1 2" key="1">
    <citation type="submission" date="2020-05" db="EMBL/GenBank/DDBJ databases">
        <title>FDA dAtabase for Regulatory Grade micrObial Sequences (FDA-ARGOS): Supporting development and validation of Infectious Disease Dx tests.</title>
        <authorList>
            <person name="Moreno J."/>
            <person name="Tallon L."/>
            <person name="Sadzewicz L."/>
            <person name="Zhao X."/>
            <person name="Vavikolanu K."/>
            <person name="Mehta A."/>
            <person name="Aluvathingal J."/>
            <person name="Nadendla S."/>
            <person name="Myers T."/>
            <person name="Yan Y."/>
            <person name="Sichtig H."/>
        </authorList>
    </citation>
    <scope>NUCLEOTIDE SEQUENCE [LARGE SCALE GENOMIC DNA]</scope>
    <source>
        <strain evidence="1 2">FDAARGOS_760</strain>
    </source>
</reference>
<evidence type="ECO:0000313" key="1">
    <source>
        <dbReference type="EMBL" id="QKH89431.1"/>
    </source>
</evidence>
<dbReference type="PANTHER" id="PTHR35604">
    <property type="entry name" value="TRANSPOSASE INSH FOR INSERTION SEQUENCE ELEMENT IS5A-RELATED"/>
    <property type="match status" value="1"/>
</dbReference>
<dbReference type="AlphaFoldDB" id="A0A7D4GTF6"/>
<dbReference type="Proteomes" id="UP000500843">
    <property type="component" value="Chromosome 2"/>
</dbReference>
<evidence type="ECO:0000313" key="2">
    <source>
        <dbReference type="Proteomes" id="UP000500843"/>
    </source>
</evidence>
<gene>
    <name evidence="1" type="ORF">FIU21_11075</name>
</gene>
<dbReference type="EMBL" id="CP054011">
    <property type="protein sequence ID" value="QKH89431.1"/>
    <property type="molecule type" value="Genomic_DNA"/>
</dbReference>
<protein>
    <recommendedName>
        <fullName evidence="3">Transposase IS4-like domain-containing protein</fullName>
    </recommendedName>
</protein>
<accession>A0A7D4GTF6</accession>
<organism evidence="1 2">
    <name type="scientific">Prevotella melaninogenica</name>
    <dbReference type="NCBI Taxonomy" id="28132"/>
    <lineage>
        <taxon>Bacteria</taxon>
        <taxon>Pseudomonadati</taxon>
        <taxon>Bacteroidota</taxon>
        <taxon>Bacteroidia</taxon>
        <taxon>Bacteroidales</taxon>
        <taxon>Prevotellaceae</taxon>
        <taxon>Prevotella</taxon>
    </lineage>
</organism>
<dbReference type="PANTHER" id="PTHR35604:SF2">
    <property type="entry name" value="TRANSPOSASE INSH FOR INSERTION SEQUENCE ELEMENT IS5A-RELATED"/>
    <property type="match status" value="1"/>
</dbReference>
<name>A0A7D4GTF6_9BACT</name>
<sequence length="111" mass="12832">MYNNLLEEFNKQLEAKGVIIKHGSIVDTSITNTPFRPLGGKIYEVIEDRKENENNEASKKVMVKEANKPNVDTEARWVKKMRKIHFGYKRHTVTDENGIVSPKRSCCVRLK</sequence>
<evidence type="ECO:0008006" key="3">
    <source>
        <dbReference type="Google" id="ProtNLM"/>
    </source>
</evidence>
<proteinExistence type="predicted"/>